<evidence type="ECO:0000313" key="3">
    <source>
        <dbReference type="EMBL" id="JAP81446.1"/>
    </source>
</evidence>
<evidence type="ECO:0000256" key="2">
    <source>
        <dbReference type="SAM" id="SignalP"/>
    </source>
</evidence>
<reference evidence="3" key="1">
    <citation type="journal article" date="2016" name="Ticks Tick Borne Dis.">
        <title>De novo assembly and annotation of the salivary gland transcriptome of Rhipicephalus appendiculatus male and female ticks during blood feeding.</title>
        <authorList>
            <person name="de Castro M.H."/>
            <person name="de Klerk D."/>
            <person name="Pienaar R."/>
            <person name="Latif A.A."/>
            <person name="Rees D.J."/>
            <person name="Mans B.J."/>
        </authorList>
    </citation>
    <scope>NUCLEOTIDE SEQUENCE</scope>
    <source>
        <tissue evidence="3">Salivary glands</tissue>
    </source>
</reference>
<protein>
    <submittedName>
        <fullName evidence="3">DA-P36 family member</fullName>
    </submittedName>
</protein>
<proteinExistence type="predicted"/>
<feature type="region of interest" description="Disordered" evidence="1">
    <location>
        <begin position="231"/>
        <end position="258"/>
    </location>
</feature>
<sequence length="258" mass="29076">MKAGISVGFIYLLVLTQGVLALKPTMKTNVENVKRNEIRKVNLTNEVEKFFETFEGGNVNSWNMTGGKRPGHERIVTASVGQVHYNGDCYHSKRFDYKNCKETYVWLMLKSILTPFRLPISVTVLYKGEENKTLDFNLNNATSAQWNPDNAPYPINYTSVSVEQECNFSVPVTLNGYIAIHRRYQRGDNPYYDVIGIGKIAKPAIGLRSNGDVSKLFYNVSGTYRHDVICPPVTKSPKKGKNRRDASQKATKKKLPGS</sequence>
<name>A0A131YTI4_RHIAP</name>
<dbReference type="AlphaFoldDB" id="A0A131YTI4"/>
<accession>A0A131YTI4</accession>
<keyword evidence="2" id="KW-0732">Signal</keyword>
<organism evidence="3">
    <name type="scientific">Rhipicephalus appendiculatus</name>
    <name type="common">Brown ear tick</name>
    <dbReference type="NCBI Taxonomy" id="34631"/>
    <lineage>
        <taxon>Eukaryota</taxon>
        <taxon>Metazoa</taxon>
        <taxon>Ecdysozoa</taxon>
        <taxon>Arthropoda</taxon>
        <taxon>Chelicerata</taxon>
        <taxon>Arachnida</taxon>
        <taxon>Acari</taxon>
        <taxon>Parasitiformes</taxon>
        <taxon>Ixodida</taxon>
        <taxon>Ixodoidea</taxon>
        <taxon>Ixodidae</taxon>
        <taxon>Rhipicephalinae</taxon>
        <taxon>Rhipicephalus</taxon>
        <taxon>Rhipicephalus</taxon>
    </lineage>
</organism>
<feature type="chain" id="PRO_5007285986" evidence="2">
    <location>
        <begin position="22"/>
        <end position="258"/>
    </location>
</feature>
<feature type="signal peptide" evidence="2">
    <location>
        <begin position="1"/>
        <end position="21"/>
    </location>
</feature>
<evidence type="ECO:0000256" key="1">
    <source>
        <dbReference type="SAM" id="MobiDB-lite"/>
    </source>
</evidence>
<dbReference type="EMBL" id="GEDV01007111">
    <property type="protein sequence ID" value="JAP81446.1"/>
    <property type="molecule type" value="Transcribed_RNA"/>
</dbReference>